<feature type="compositionally biased region" description="Basic and acidic residues" evidence="1">
    <location>
        <begin position="1"/>
        <end position="12"/>
    </location>
</feature>
<feature type="region of interest" description="Disordered" evidence="1">
    <location>
        <begin position="1"/>
        <end position="31"/>
    </location>
</feature>
<evidence type="ECO:0000313" key="3">
    <source>
        <dbReference type="Proteomes" id="UP000000763"/>
    </source>
</evidence>
<sequence length="31" mass="3090">MGGKRAAIDDGRRRTKAGAAGLDGRCGTGTL</sequence>
<dbReference type="AlphaFoldDB" id="Q2R9D9"/>
<proteinExistence type="predicted"/>
<reference evidence="3" key="2">
    <citation type="journal article" date="2008" name="Nucleic Acids Res.">
        <title>The rice annotation project database (RAP-DB): 2008 update.</title>
        <authorList>
            <consortium name="The rice annotation project (RAP)"/>
        </authorList>
    </citation>
    <scope>GENOME REANNOTATION</scope>
    <source>
        <strain evidence="3">cv. Nipponbare</strain>
    </source>
</reference>
<gene>
    <name evidence="2" type="ordered locus">LOC_Os11g09090</name>
</gene>
<organism evidence="2 3">
    <name type="scientific">Oryza sativa subsp. japonica</name>
    <name type="common">Rice</name>
    <dbReference type="NCBI Taxonomy" id="39947"/>
    <lineage>
        <taxon>Eukaryota</taxon>
        <taxon>Viridiplantae</taxon>
        <taxon>Streptophyta</taxon>
        <taxon>Embryophyta</taxon>
        <taxon>Tracheophyta</taxon>
        <taxon>Spermatophyta</taxon>
        <taxon>Magnoliopsida</taxon>
        <taxon>Liliopsida</taxon>
        <taxon>Poales</taxon>
        <taxon>Poaceae</taxon>
        <taxon>BOP clade</taxon>
        <taxon>Oryzoideae</taxon>
        <taxon>Oryzeae</taxon>
        <taxon>Oryzinae</taxon>
        <taxon>Oryza</taxon>
        <taxon>Oryza sativa</taxon>
    </lineage>
</organism>
<evidence type="ECO:0000256" key="1">
    <source>
        <dbReference type="SAM" id="MobiDB-lite"/>
    </source>
</evidence>
<name>Q2R9D9_ORYSJ</name>
<evidence type="ECO:0000313" key="2">
    <source>
        <dbReference type="EMBL" id="AAX96044.1"/>
    </source>
</evidence>
<accession>Q2R9D9</accession>
<dbReference type="EMBL" id="AC145322">
    <property type="protein sequence ID" value="AAX96044.1"/>
    <property type="molecule type" value="Genomic_DNA"/>
</dbReference>
<dbReference type="Proteomes" id="UP000000763">
    <property type="component" value="Chromosome 11"/>
</dbReference>
<reference evidence="3" key="1">
    <citation type="journal article" date="2005" name="Nature">
        <title>The map-based sequence of the rice genome.</title>
        <authorList>
            <consortium name="International rice genome sequencing project (IRGSP)"/>
            <person name="Matsumoto T."/>
            <person name="Wu J."/>
            <person name="Kanamori H."/>
            <person name="Katayose Y."/>
            <person name="Fujisawa M."/>
            <person name="Namiki N."/>
            <person name="Mizuno H."/>
            <person name="Yamamoto K."/>
            <person name="Antonio B.A."/>
            <person name="Baba T."/>
            <person name="Sakata K."/>
            <person name="Nagamura Y."/>
            <person name="Aoki H."/>
            <person name="Arikawa K."/>
            <person name="Arita K."/>
            <person name="Bito T."/>
            <person name="Chiden Y."/>
            <person name="Fujitsuka N."/>
            <person name="Fukunaka R."/>
            <person name="Hamada M."/>
            <person name="Harada C."/>
            <person name="Hayashi A."/>
            <person name="Hijishita S."/>
            <person name="Honda M."/>
            <person name="Hosokawa S."/>
            <person name="Ichikawa Y."/>
            <person name="Idonuma A."/>
            <person name="Iijima M."/>
            <person name="Ikeda M."/>
            <person name="Ikeno M."/>
            <person name="Ito K."/>
            <person name="Ito S."/>
            <person name="Ito T."/>
            <person name="Ito Y."/>
            <person name="Ito Y."/>
            <person name="Iwabuchi A."/>
            <person name="Kamiya K."/>
            <person name="Karasawa W."/>
            <person name="Kurita K."/>
            <person name="Katagiri S."/>
            <person name="Kikuta A."/>
            <person name="Kobayashi H."/>
            <person name="Kobayashi N."/>
            <person name="Machita K."/>
            <person name="Maehara T."/>
            <person name="Masukawa M."/>
            <person name="Mizubayashi T."/>
            <person name="Mukai Y."/>
            <person name="Nagasaki H."/>
            <person name="Nagata Y."/>
            <person name="Naito S."/>
            <person name="Nakashima M."/>
            <person name="Nakama Y."/>
            <person name="Nakamichi Y."/>
            <person name="Nakamura M."/>
            <person name="Meguro A."/>
            <person name="Negishi M."/>
            <person name="Ohta I."/>
            <person name="Ohta T."/>
            <person name="Okamoto M."/>
            <person name="Ono N."/>
            <person name="Saji S."/>
            <person name="Sakaguchi M."/>
            <person name="Sakai K."/>
            <person name="Shibata M."/>
            <person name="Shimokawa T."/>
            <person name="Song J."/>
            <person name="Takazaki Y."/>
            <person name="Terasawa K."/>
            <person name="Tsugane M."/>
            <person name="Tsuji K."/>
            <person name="Ueda S."/>
            <person name="Waki K."/>
            <person name="Yamagata H."/>
            <person name="Yamamoto M."/>
            <person name="Yamamoto S."/>
            <person name="Yamane H."/>
            <person name="Yoshiki S."/>
            <person name="Yoshihara R."/>
            <person name="Yukawa K."/>
            <person name="Zhong H."/>
            <person name="Yano M."/>
            <person name="Yuan Q."/>
            <person name="Ouyang S."/>
            <person name="Liu J."/>
            <person name="Jones K.M."/>
            <person name="Gansberger K."/>
            <person name="Moffat K."/>
            <person name="Hill J."/>
            <person name="Bera J."/>
            <person name="Fadrosh D."/>
            <person name="Jin S."/>
            <person name="Johri S."/>
            <person name="Kim M."/>
            <person name="Overton L."/>
            <person name="Reardon M."/>
            <person name="Tsitrin T."/>
            <person name="Vuong H."/>
            <person name="Weaver B."/>
            <person name="Ciecko A."/>
            <person name="Tallon L."/>
            <person name="Jackson J."/>
            <person name="Pai G."/>
            <person name="Aken S.V."/>
            <person name="Utterback T."/>
            <person name="Reidmuller S."/>
            <person name="Feldblyum T."/>
            <person name="Hsiao J."/>
            <person name="Zismann V."/>
            <person name="Iobst S."/>
            <person name="de Vazeille A.R."/>
            <person name="Buell C.R."/>
            <person name="Ying K."/>
            <person name="Li Y."/>
            <person name="Lu T."/>
            <person name="Huang Y."/>
            <person name="Zhao Q."/>
            <person name="Feng Q."/>
            <person name="Zhang L."/>
            <person name="Zhu J."/>
            <person name="Weng Q."/>
            <person name="Mu J."/>
            <person name="Lu Y."/>
            <person name="Fan D."/>
            <person name="Liu Y."/>
            <person name="Guan J."/>
            <person name="Zhang Y."/>
            <person name="Yu S."/>
            <person name="Liu X."/>
            <person name="Zhang Y."/>
            <person name="Hong G."/>
            <person name="Han B."/>
            <person name="Choisne N."/>
            <person name="Demange N."/>
            <person name="Orjeda G."/>
            <person name="Samain S."/>
            <person name="Cattolico L."/>
            <person name="Pelletier E."/>
            <person name="Couloux A."/>
            <person name="Segurens B."/>
            <person name="Wincker P."/>
            <person name="D'Hont A."/>
            <person name="Scarpelli C."/>
            <person name="Weissenbach J."/>
            <person name="Salanoubat M."/>
            <person name="Quetier F."/>
            <person name="Yu Y."/>
            <person name="Kim H.R."/>
            <person name="Rambo T."/>
            <person name="Currie J."/>
            <person name="Collura K."/>
            <person name="Luo M."/>
            <person name="Yang T."/>
            <person name="Ammiraju J.S.S."/>
            <person name="Engler F."/>
            <person name="Soderlund C."/>
            <person name="Wing R.A."/>
            <person name="Palmer L.E."/>
            <person name="de la Bastide M."/>
            <person name="Spiegel L."/>
            <person name="Nascimento L."/>
            <person name="Zutavern T."/>
            <person name="O'Shaughnessy A."/>
            <person name="Dike S."/>
            <person name="Dedhia N."/>
            <person name="Preston R."/>
            <person name="Balija V."/>
            <person name="McCombie W.R."/>
            <person name="Chow T."/>
            <person name="Chen H."/>
            <person name="Chung M."/>
            <person name="Chen C."/>
            <person name="Shaw J."/>
            <person name="Wu H."/>
            <person name="Hsiao K."/>
            <person name="Chao Y."/>
            <person name="Chu M."/>
            <person name="Cheng C."/>
            <person name="Hour A."/>
            <person name="Lee P."/>
            <person name="Lin S."/>
            <person name="Lin Y."/>
            <person name="Liou J."/>
            <person name="Liu S."/>
            <person name="Hsing Y."/>
            <person name="Raghuvanshi S."/>
            <person name="Mohanty A."/>
            <person name="Bharti A.K."/>
            <person name="Gaur A."/>
            <person name="Gupta V."/>
            <person name="Kumar D."/>
            <person name="Ravi V."/>
            <person name="Vij S."/>
            <person name="Kapur A."/>
            <person name="Khurana P."/>
            <person name="Khurana P."/>
            <person name="Khurana J.P."/>
            <person name="Tyagi A.K."/>
            <person name="Gaikwad K."/>
            <person name="Singh A."/>
            <person name="Dalal V."/>
            <person name="Srivastava S."/>
            <person name="Dixit A."/>
            <person name="Pal A.K."/>
            <person name="Ghazi I.A."/>
            <person name="Yadav M."/>
            <person name="Pandit A."/>
            <person name="Bhargava A."/>
            <person name="Sureshbabu K."/>
            <person name="Batra K."/>
            <person name="Sharma T.R."/>
            <person name="Mohapatra T."/>
            <person name="Singh N.K."/>
            <person name="Messing J."/>
            <person name="Nelson A.B."/>
            <person name="Fuks G."/>
            <person name="Kavchok S."/>
            <person name="Keizer G."/>
            <person name="Linton E."/>
            <person name="Llaca V."/>
            <person name="Song R."/>
            <person name="Tanyolac B."/>
            <person name="Young S."/>
            <person name="Ho-Il K."/>
            <person name="Hahn J.H."/>
            <person name="Sangsakoo G."/>
            <person name="Vanavichit A."/>
            <person name="de Mattos Luiz.A.T."/>
            <person name="Zimmer P.D."/>
            <person name="Malone G."/>
            <person name="Dellagostin O."/>
            <person name="de Oliveira A.C."/>
            <person name="Bevan M."/>
            <person name="Bancroft I."/>
            <person name="Minx P."/>
            <person name="Cordum H."/>
            <person name="Wilson R."/>
            <person name="Cheng Z."/>
            <person name="Jin W."/>
            <person name="Jiang J."/>
            <person name="Leong S.A."/>
            <person name="Iwama H."/>
            <person name="Gojobori T."/>
            <person name="Itoh T."/>
            <person name="Niimura Y."/>
            <person name="Fujii Y."/>
            <person name="Habara T."/>
            <person name="Sakai H."/>
            <person name="Sato Y."/>
            <person name="Wilson G."/>
            <person name="Kumar K."/>
            <person name="McCouch S."/>
            <person name="Juretic N."/>
            <person name="Hoen D."/>
            <person name="Wright S."/>
            <person name="Bruskiewich R."/>
            <person name="Bureau T."/>
            <person name="Miyao A."/>
            <person name="Hirochika H."/>
            <person name="Nishikawa T."/>
            <person name="Kadowaki K."/>
            <person name="Sugiura M."/>
            <person name="Burr B."/>
            <person name="Sasaki T."/>
        </authorList>
    </citation>
    <scope>NUCLEOTIDE SEQUENCE [LARGE SCALE GENOMIC DNA]</scope>
    <source>
        <strain evidence="3">cv. Nipponbare</strain>
    </source>
</reference>
<protein>
    <submittedName>
        <fullName evidence="2">Uncharacterized protein</fullName>
    </submittedName>
</protein>